<feature type="transmembrane region" description="Helical" evidence="1">
    <location>
        <begin position="69"/>
        <end position="88"/>
    </location>
</feature>
<name>A0A6A5HGF7_CAERE</name>
<dbReference type="RefSeq" id="XP_053589567.1">
    <property type="nucleotide sequence ID" value="XM_053725373.1"/>
</dbReference>
<dbReference type="KEGG" id="crq:GCK72_005860"/>
<keyword evidence="1" id="KW-0472">Membrane</keyword>
<reference evidence="2 3" key="1">
    <citation type="submission" date="2019-12" db="EMBL/GenBank/DDBJ databases">
        <title>Chromosome-level assembly of the Caenorhabditis remanei genome.</title>
        <authorList>
            <person name="Teterina A.A."/>
            <person name="Willis J.H."/>
            <person name="Phillips P.C."/>
        </authorList>
    </citation>
    <scope>NUCLEOTIDE SEQUENCE [LARGE SCALE GENOMIC DNA]</scope>
    <source>
        <strain evidence="2 3">PX506</strain>
        <tissue evidence="2">Whole organism</tissue>
    </source>
</reference>
<dbReference type="EMBL" id="WUAV01000002">
    <property type="protein sequence ID" value="KAF1765907.1"/>
    <property type="molecule type" value="Genomic_DNA"/>
</dbReference>
<dbReference type="CTD" id="9820939"/>
<protein>
    <submittedName>
        <fullName evidence="2">Uncharacterized protein</fullName>
    </submittedName>
</protein>
<dbReference type="AlphaFoldDB" id="A0A6A5HGF7"/>
<sequence length="167" mass="18589">MADGSISRRENIQFEALLDIYSEKLPELEKCIRKSKIHQKDCVMMMTYFTLAVGITGLLALFVPSTISGTTAIVACSILVNLLFIGILKAWGHSVGQFALDLGSLAAIAAARLPNWWANRPKRWANCLKFPEKRSTVAHSNHQKGSIQAVNEKLHANVFLNYQMKES</sequence>
<dbReference type="Proteomes" id="UP000483820">
    <property type="component" value="Chromosome II"/>
</dbReference>
<organism evidence="2 3">
    <name type="scientific">Caenorhabditis remanei</name>
    <name type="common">Caenorhabditis vulgaris</name>
    <dbReference type="NCBI Taxonomy" id="31234"/>
    <lineage>
        <taxon>Eukaryota</taxon>
        <taxon>Metazoa</taxon>
        <taxon>Ecdysozoa</taxon>
        <taxon>Nematoda</taxon>
        <taxon>Chromadorea</taxon>
        <taxon>Rhabditida</taxon>
        <taxon>Rhabditina</taxon>
        <taxon>Rhabditomorpha</taxon>
        <taxon>Rhabditoidea</taxon>
        <taxon>Rhabditidae</taxon>
        <taxon>Peloderinae</taxon>
        <taxon>Caenorhabditis</taxon>
    </lineage>
</organism>
<proteinExistence type="predicted"/>
<evidence type="ECO:0000256" key="1">
    <source>
        <dbReference type="SAM" id="Phobius"/>
    </source>
</evidence>
<evidence type="ECO:0000313" key="3">
    <source>
        <dbReference type="Proteomes" id="UP000483820"/>
    </source>
</evidence>
<keyword evidence="1" id="KW-1133">Transmembrane helix</keyword>
<comment type="caution">
    <text evidence="2">The sequence shown here is derived from an EMBL/GenBank/DDBJ whole genome shotgun (WGS) entry which is preliminary data.</text>
</comment>
<evidence type="ECO:0000313" key="2">
    <source>
        <dbReference type="EMBL" id="KAF1765907.1"/>
    </source>
</evidence>
<keyword evidence="1" id="KW-0812">Transmembrane</keyword>
<feature type="transmembrane region" description="Helical" evidence="1">
    <location>
        <begin position="42"/>
        <end position="63"/>
    </location>
</feature>
<accession>A0A6A5HGF7</accession>
<gene>
    <name evidence="2" type="ORF">GCK72_005860</name>
</gene>
<dbReference type="GeneID" id="9820939"/>